<keyword evidence="3" id="KW-1185">Reference proteome</keyword>
<evidence type="ECO:0000313" key="2">
    <source>
        <dbReference type="EMBL" id="GAA5150526.1"/>
    </source>
</evidence>
<evidence type="ECO:0000313" key="3">
    <source>
        <dbReference type="Proteomes" id="UP001500221"/>
    </source>
</evidence>
<reference evidence="3" key="1">
    <citation type="journal article" date="2019" name="Int. J. Syst. Evol. Microbiol.">
        <title>The Global Catalogue of Microorganisms (GCM) 10K type strain sequencing project: providing services to taxonomists for standard genome sequencing and annotation.</title>
        <authorList>
            <consortium name="The Broad Institute Genomics Platform"/>
            <consortium name="The Broad Institute Genome Sequencing Center for Infectious Disease"/>
            <person name="Wu L."/>
            <person name="Ma J."/>
        </authorList>
    </citation>
    <scope>NUCLEOTIDE SEQUENCE [LARGE SCALE GENOMIC DNA]</scope>
    <source>
        <strain evidence="3">JCM 18459</strain>
    </source>
</reference>
<dbReference type="SUPFAM" id="SSF69304">
    <property type="entry name" value="Tricorn protease N-terminal domain"/>
    <property type="match status" value="1"/>
</dbReference>
<dbReference type="Proteomes" id="UP001500221">
    <property type="component" value="Unassembled WGS sequence"/>
</dbReference>
<keyword evidence="1" id="KW-0732">Signal</keyword>
<comment type="caution">
    <text evidence="2">The sequence shown here is derived from an EMBL/GenBank/DDBJ whole genome shotgun (WGS) entry which is preliminary data.</text>
</comment>
<feature type="signal peptide" evidence="1">
    <location>
        <begin position="1"/>
        <end position="31"/>
    </location>
</feature>
<dbReference type="EMBL" id="BAABKG010000003">
    <property type="protein sequence ID" value="GAA5150526.1"/>
    <property type="molecule type" value="Genomic_DNA"/>
</dbReference>
<dbReference type="RefSeq" id="WP_345459487.1">
    <property type="nucleotide sequence ID" value="NZ_BAABKG010000003.1"/>
</dbReference>
<name>A0ABP9PQG3_9ACTN</name>
<dbReference type="Gene3D" id="2.60.40.2700">
    <property type="match status" value="1"/>
</dbReference>
<accession>A0ABP9PQG3</accession>
<protein>
    <submittedName>
        <fullName evidence="2">Uncharacterized protein</fullName>
    </submittedName>
</protein>
<gene>
    <name evidence="2" type="ORF">GCM10023340_27840</name>
</gene>
<feature type="chain" id="PRO_5047123134" evidence="1">
    <location>
        <begin position="32"/>
        <end position="426"/>
    </location>
</feature>
<proteinExistence type="predicted"/>
<evidence type="ECO:0000256" key="1">
    <source>
        <dbReference type="SAM" id="SignalP"/>
    </source>
</evidence>
<organism evidence="2 3">
    <name type="scientific">Nocardioides marinquilinus</name>
    <dbReference type="NCBI Taxonomy" id="1210400"/>
    <lineage>
        <taxon>Bacteria</taxon>
        <taxon>Bacillati</taxon>
        <taxon>Actinomycetota</taxon>
        <taxon>Actinomycetes</taxon>
        <taxon>Propionibacteriales</taxon>
        <taxon>Nocardioidaceae</taxon>
        <taxon>Nocardioides</taxon>
    </lineage>
</organism>
<sequence length="426" mass="44085">MNARPARRPAALSALGVALAATSALSGTAHAAPAPTAGPAEAAPSVQAAAVPGSLLFVRDHDVWIARADGTGARAVTADGTASSAYRTPTQADDGTIVAARGSVIVRMTPAGRVLNRLDPPAIEDSTGYPLKTNLTDTAVSPDGRHVAYTYAHHSCAPGAGCYYRSVTGFTRADRLTDPAQYGESYYDAPAWISDTRTVQGGGGGVTVNLQDLGSDPVRWFSDVETGGGGDDLYDPAVSTAAGLYAAVRGYGAGTHIAWYDLTADPTRGTPSAPAIKCATSDDPSLGSPTFSADGGVLAWQEGRDVWATSDPSRCDHQPRVWLTNASDPAFSAARYTVPAPELVARPTVSGTPKAGATMRARPGSWAAATSYAYRWLRDGRPVVGATRATYRLTKADAGRRVSVVVTARGVGGTARATSNPVRVRR</sequence>